<keyword evidence="2" id="KW-1185">Reference proteome</keyword>
<comment type="caution">
    <text evidence="1">The sequence shown here is derived from an EMBL/GenBank/DDBJ whole genome shotgun (WGS) entry which is preliminary data.</text>
</comment>
<proteinExistence type="predicted"/>
<dbReference type="PANTHER" id="PTHR45913">
    <property type="entry name" value="EPM2A-INTERACTING PROTEIN 1"/>
    <property type="match status" value="1"/>
</dbReference>
<reference evidence="1" key="1">
    <citation type="submission" date="2020-08" db="EMBL/GenBank/DDBJ databases">
        <title>Multicomponent nature underlies the extraordinary mechanical properties of spider dragline silk.</title>
        <authorList>
            <person name="Kono N."/>
            <person name="Nakamura H."/>
            <person name="Mori M."/>
            <person name="Yoshida Y."/>
            <person name="Ohtoshi R."/>
            <person name="Malay A.D."/>
            <person name="Moran D.A.P."/>
            <person name="Tomita M."/>
            <person name="Numata K."/>
            <person name="Arakawa K."/>
        </authorList>
    </citation>
    <scope>NUCLEOTIDE SEQUENCE</scope>
</reference>
<organism evidence="1 2">
    <name type="scientific">Trichonephila clavipes</name>
    <name type="common">Golden silk orbweaver</name>
    <name type="synonym">Nephila clavipes</name>
    <dbReference type="NCBI Taxonomy" id="2585209"/>
    <lineage>
        <taxon>Eukaryota</taxon>
        <taxon>Metazoa</taxon>
        <taxon>Ecdysozoa</taxon>
        <taxon>Arthropoda</taxon>
        <taxon>Chelicerata</taxon>
        <taxon>Arachnida</taxon>
        <taxon>Araneae</taxon>
        <taxon>Araneomorphae</taxon>
        <taxon>Entelegynae</taxon>
        <taxon>Araneoidea</taxon>
        <taxon>Nephilidae</taxon>
        <taxon>Trichonephila</taxon>
    </lineage>
</organism>
<dbReference type="EMBL" id="BMAU01021201">
    <property type="protein sequence ID" value="GFX98038.1"/>
    <property type="molecule type" value="Genomic_DNA"/>
</dbReference>
<gene>
    <name evidence="1" type="primary">ZBED5</name>
    <name evidence="1" type="ORF">TNCV_4906881</name>
</gene>
<name>A0A8X6V3M3_TRICX</name>
<dbReference type="PANTHER" id="PTHR45913:SF19">
    <property type="entry name" value="LOW QUALITY PROTEIN: ZINC FINGER BED DOMAIN-CONTAINING PROTEIN 5-LIKE"/>
    <property type="match status" value="1"/>
</dbReference>
<dbReference type="Proteomes" id="UP000887159">
    <property type="component" value="Unassembled WGS sequence"/>
</dbReference>
<accession>A0A8X6V3M3</accession>
<dbReference type="AlphaFoldDB" id="A0A8X6V3M3"/>
<evidence type="ECO:0000313" key="1">
    <source>
        <dbReference type="EMBL" id="GFX98038.1"/>
    </source>
</evidence>
<evidence type="ECO:0000313" key="2">
    <source>
        <dbReference type="Proteomes" id="UP000887159"/>
    </source>
</evidence>
<protein>
    <submittedName>
        <fullName evidence="1">Zinc finger BED domain-containing protein 5</fullName>
    </submittedName>
</protein>
<sequence length="293" mass="33710">MDKFLSRKQTFDDNKASTSAQTSIVPKIKSKKYSQEYLNFGFTVTEVNGEEKPLCVICSKIFAADSMKPNKLERHFETLHARCKKPHTIAEELILRAAIEIVETMFGDNFAKKLQSIPLSNTISRRIDDIAEDVEQQLFGKLRDKLFSIQLDEATDSNKDTHFIAYVRFWDASYEWVRDPFQNTPEGLSTTEEEIFIDFTSSGEIKRQFCNKTLFQFWAEVDDEFSELKTKAFRILLPFSTSYLCETGFSAVAALKTKYRSQLNIEKELRVSISNIKPSFENLCSARQAHGSH</sequence>